<reference evidence="1 2" key="1">
    <citation type="journal article" date="2023" name="Nat. Microbiol.">
        <title>A compendium of viruses from methanogenic archaea reveals their diversity and adaptations to the gut environment.</title>
        <authorList>
            <person name="Medvedeva S."/>
            <person name="Borrel G."/>
            <person name="Krupovic M."/>
            <person name="Gribaldo S."/>
        </authorList>
    </citation>
    <scope>NUCLEOTIDE SEQUENCE [LARGE SCALE GENOMIC DNA]</scope>
</reference>
<dbReference type="InterPro" id="IPR008969">
    <property type="entry name" value="CarboxyPept-like_regulatory"/>
</dbReference>
<dbReference type="EMBL" id="BK063678">
    <property type="protein sequence ID" value="DBA35471.1"/>
    <property type="molecule type" value="Genomic_DNA"/>
</dbReference>
<sequence length="1361" mass="153619">MKTVKYATSFDEVAHGGVDSTTWKDLNNILQDTDTFATGSYVDGKVPQQLYVYGFHLDLNEHQYIKDITFEVKLSCTSSVKTTAPVGFVNYGRSIGHNNLDFTNTFRVDNDNLVSVYKNIYSYKITEADLLSKNIKKSEINSNLFGIILQFPPNQLDSSGLIYLDWVRVTVNYETPYFVFGSDFPFTSRQVDSYSVVNNLGYNTSCGLPFTAKIQIQNMSALNLKGGDKLEVDLPKGLHIKDVACTRCEWDNNTNTLTLLNHGKSGVCYATFTFYGRTSGYKLVRFHGENIGSWDRWLYINKNANIEAEADEQLVISTNECHKGAESIITVYGKTFNNDGTADFEVLLPNQGQPYKIVANLDHCSKDVTVKSVDAPNGLISFNVPKGEYVDVSFDVYFYPVKTGDATVEVVATDTQTTYSYDYFVEAPYDYVFSFNCKDTYVCGGRLVSTVETGAYMLPCRTVEPESIVKVKKPTLCAKRFDDIDYIGCVKLKQTHYKPKSTFKDTLLNTYYKNKRYMGKKGAIDEDISLNVRLPPVDVSTVQGMIEMDKPIPINTNHLCFEGDALNHRGWCEIYKITTDRVGNNPLWYDCDIDVKYITHNINTRFLINKGSRVSDYFLPNLLKPTYKSGCDLSDAFYCSSTGTIGYNGDNVDVNRRNIVVLDEKEYFKIRSQDKLSIKCMVDMNWASTVNTESRDNHVSRIFRLVDSVSGNTVFEYEYFDFTHDGEEHSCRVIGRVLYKDAYKVIINRKIQLANDATEPNTGTPLFGSDLQFKLLNDKLTVVDTGFSGKELILEDIALENGDYYFEVELKNNNQDLDATPIIHYFNYQLSELTISNEYSPYYQNLLVSPFPVPNKDIIYTRESEDGTIFYLNDDGTECSYNLTPYYQYHTGVSLESREGTQLVNLDNSHSVVYITNGLIRVGVNRLNGKLTLYKYDRISKQYILTNTLQLTKYDDMNINSFTDDKIEFQISDTILTVWRGRPFVRVSHPTEDINFLDEFTRVYAEKVGDSVSEYPHNYELVDNSNLFPVCIGSKRLLRSDCIGVDSEEFTPSYTNLSLTLLNTDNVEVSKLGISQPCRFKVWSGNLDFAEVCFIVDGEMIPATLYMDTGAYNPGSEPPNYIEYIFDEIGEHTVQAVWAEVDGYDYALSEKVTVEVFDDTYKLTPLFGDYLYYDQGGWDFLLTSGGKPVPAGKVVNITANGLDYPKATDSNGVAYLENHLLVGDYLIEASFCEKLADVNPDEYDVNDIDVITAKASKSCSVKKGWSQTSVVNSEGADISGTTVKKGTYVICTMTDNSNKPMKNVVITLTVNGVSYTRVTDSNGQARLNINLLSNTYDLQVSFGGSNLYQPLVKNFELVVVD</sequence>
<dbReference type="RefSeq" id="YP_013605251.1">
    <property type="nucleotide sequence ID" value="NC_133254.1"/>
</dbReference>
<name>A0AA86Y9R2_9CAUD</name>
<keyword evidence="2" id="KW-1185">Reference proteome</keyword>
<dbReference type="GeneID" id="300198873"/>
<dbReference type="Proteomes" id="UP001303695">
    <property type="component" value="Segment"/>
</dbReference>
<proteinExistence type="predicted"/>
<organism evidence="1 2">
    <name type="scientific">Caudoviricetes sp. vir249</name>
    <dbReference type="NCBI Taxonomy" id="3068355"/>
    <lineage>
        <taxon>Viruses</taxon>
        <taxon>Duplodnaviria</taxon>
        <taxon>Heunggongvirae</taxon>
        <taxon>Uroviricota</taxon>
        <taxon>Caudoviricetes</taxon>
    </lineage>
</organism>
<accession>A0AA86Y9R2</accession>
<dbReference type="SUPFAM" id="SSF49464">
    <property type="entry name" value="Carboxypeptidase regulatory domain-like"/>
    <property type="match status" value="1"/>
</dbReference>
<protein>
    <submittedName>
        <fullName evidence="1">Uncharacterized protein</fullName>
    </submittedName>
</protein>
<dbReference type="InterPro" id="IPR013783">
    <property type="entry name" value="Ig-like_fold"/>
</dbReference>
<evidence type="ECO:0000313" key="2">
    <source>
        <dbReference type="Proteomes" id="UP001303695"/>
    </source>
</evidence>
<evidence type="ECO:0000313" key="1">
    <source>
        <dbReference type="EMBL" id="DBA35471.1"/>
    </source>
</evidence>
<dbReference type="Gene3D" id="2.60.40.10">
    <property type="entry name" value="Immunoglobulins"/>
    <property type="match status" value="1"/>
</dbReference>
<gene>
    <name evidence="1" type="ORF">vir249_00026</name>
</gene>